<dbReference type="GO" id="GO:0008168">
    <property type="term" value="F:methyltransferase activity"/>
    <property type="evidence" value="ECO:0007669"/>
    <property type="project" value="UniProtKB-KW"/>
</dbReference>
<dbReference type="EMBL" id="FOUY01000003">
    <property type="protein sequence ID" value="SFM81197.1"/>
    <property type="molecule type" value="Genomic_DNA"/>
</dbReference>
<dbReference type="Gene3D" id="3.40.50.150">
    <property type="entry name" value="Vaccinia Virus protein VP39"/>
    <property type="match status" value="1"/>
</dbReference>
<dbReference type="InterPro" id="IPR029063">
    <property type="entry name" value="SAM-dependent_MTases_sf"/>
</dbReference>
<keyword evidence="1" id="KW-0489">Methyltransferase</keyword>
<dbReference type="SUPFAM" id="SSF53335">
    <property type="entry name" value="S-adenosyl-L-methionine-dependent methyltransferases"/>
    <property type="match status" value="1"/>
</dbReference>
<gene>
    <name evidence="1" type="ORF">SAMN05216207_100352</name>
</gene>
<dbReference type="Pfam" id="PF13489">
    <property type="entry name" value="Methyltransf_23"/>
    <property type="match status" value="1"/>
</dbReference>
<accession>A0A1I4TX30</accession>
<dbReference type="CDD" id="cd02440">
    <property type="entry name" value="AdoMet_MTases"/>
    <property type="match status" value="1"/>
</dbReference>
<proteinExistence type="predicted"/>
<dbReference type="STRING" id="260086.SAMN05216207_100352"/>
<evidence type="ECO:0000313" key="1">
    <source>
        <dbReference type="EMBL" id="SFM81197.1"/>
    </source>
</evidence>
<name>A0A1I4TX30_PSUAM</name>
<reference evidence="1 2" key="1">
    <citation type="submission" date="2016-10" db="EMBL/GenBank/DDBJ databases">
        <authorList>
            <person name="de Groot N.N."/>
        </authorList>
    </citation>
    <scope>NUCLEOTIDE SEQUENCE [LARGE SCALE GENOMIC DNA]</scope>
    <source>
        <strain evidence="1 2">CGMCC 4.1877</strain>
    </source>
</reference>
<organism evidence="1 2">
    <name type="scientific">Pseudonocardia ammonioxydans</name>
    <dbReference type="NCBI Taxonomy" id="260086"/>
    <lineage>
        <taxon>Bacteria</taxon>
        <taxon>Bacillati</taxon>
        <taxon>Actinomycetota</taxon>
        <taxon>Actinomycetes</taxon>
        <taxon>Pseudonocardiales</taxon>
        <taxon>Pseudonocardiaceae</taxon>
        <taxon>Pseudonocardia</taxon>
    </lineage>
</organism>
<dbReference type="OrthoDB" id="465636at2"/>
<evidence type="ECO:0000313" key="2">
    <source>
        <dbReference type="Proteomes" id="UP000199614"/>
    </source>
</evidence>
<sequence>MAVERSAPSFRLALPEPTTNYEQDTEYCVLDTGTGWTEYRFHDYDELFKVPGLYEKLFYEILQCQSPPVVCDLLAEQLTAERVDPSGLRVLDVGAGNGIVAEELRNRGIGKVVGVDIIPEARDAAERDRPGVYDDYHVLDLTALNEDRASAIASGGFDAMTCVAALGFGDIPPEAFRAAFDMVAVDGFVAITLRDDFLSDGDTTGFAGLINSMLASGELEQLGSTVYRHRLATSRDPLLYRAVVARKHRPRA</sequence>
<keyword evidence="2" id="KW-1185">Reference proteome</keyword>
<dbReference type="GO" id="GO:0032259">
    <property type="term" value="P:methylation"/>
    <property type="evidence" value="ECO:0007669"/>
    <property type="project" value="UniProtKB-KW"/>
</dbReference>
<keyword evidence="1" id="KW-0808">Transferase</keyword>
<dbReference type="AlphaFoldDB" id="A0A1I4TX30"/>
<dbReference type="Proteomes" id="UP000199614">
    <property type="component" value="Unassembled WGS sequence"/>
</dbReference>
<protein>
    <submittedName>
        <fullName evidence="1">Methyltransferase domain-containing protein</fullName>
    </submittedName>
</protein>
<dbReference type="RefSeq" id="WP_093337688.1">
    <property type="nucleotide sequence ID" value="NZ_FOUY01000003.1"/>
</dbReference>